<keyword evidence="1" id="KW-0812">Transmembrane</keyword>
<feature type="transmembrane region" description="Helical" evidence="1">
    <location>
        <begin position="233"/>
        <end position="252"/>
    </location>
</feature>
<evidence type="ECO:0000256" key="1">
    <source>
        <dbReference type="SAM" id="Phobius"/>
    </source>
</evidence>
<protein>
    <recommendedName>
        <fullName evidence="4">Oligosaccharide repeat unit polymerase</fullName>
    </recommendedName>
</protein>
<organism evidence="2 3">
    <name type="scientific">Gordonia insulae</name>
    <dbReference type="NCBI Taxonomy" id="2420509"/>
    <lineage>
        <taxon>Bacteria</taxon>
        <taxon>Bacillati</taxon>
        <taxon>Actinomycetota</taxon>
        <taxon>Actinomycetes</taxon>
        <taxon>Mycobacteriales</taxon>
        <taxon>Gordoniaceae</taxon>
        <taxon>Gordonia</taxon>
    </lineage>
</organism>
<feature type="transmembrane region" description="Helical" evidence="1">
    <location>
        <begin position="62"/>
        <end position="88"/>
    </location>
</feature>
<dbReference type="Proteomes" id="UP000271469">
    <property type="component" value="Chromosome"/>
</dbReference>
<dbReference type="AlphaFoldDB" id="A0A3G8JSN1"/>
<feature type="transmembrane region" description="Helical" evidence="1">
    <location>
        <begin position="408"/>
        <end position="427"/>
    </location>
</feature>
<feature type="transmembrane region" description="Helical" evidence="1">
    <location>
        <begin position="184"/>
        <end position="213"/>
    </location>
</feature>
<gene>
    <name evidence="2" type="ORF">D7316_04734</name>
</gene>
<feature type="transmembrane region" description="Helical" evidence="1">
    <location>
        <begin position="355"/>
        <end position="373"/>
    </location>
</feature>
<evidence type="ECO:0008006" key="4">
    <source>
        <dbReference type="Google" id="ProtNLM"/>
    </source>
</evidence>
<feature type="transmembrane region" description="Helical" evidence="1">
    <location>
        <begin position="108"/>
        <end position="127"/>
    </location>
</feature>
<dbReference type="KEGG" id="gom:D7316_04734"/>
<evidence type="ECO:0000313" key="2">
    <source>
        <dbReference type="EMBL" id="AZG48121.1"/>
    </source>
</evidence>
<dbReference type="RefSeq" id="WP_232017042.1">
    <property type="nucleotide sequence ID" value="NZ_CP033972.1"/>
</dbReference>
<keyword evidence="1" id="KW-1133">Transmembrane helix</keyword>
<evidence type="ECO:0000313" key="3">
    <source>
        <dbReference type="Proteomes" id="UP000271469"/>
    </source>
</evidence>
<dbReference type="EMBL" id="CP033972">
    <property type="protein sequence ID" value="AZG48121.1"/>
    <property type="molecule type" value="Genomic_DNA"/>
</dbReference>
<feature type="transmembrane region" description="Helical" evidence="1">
    <location>
        <begin position="20"/>
        <end position="41"/>
    </location>
</feature>
<keyword evidence="3" id="KW-1185">Reference proteome</keyword>
<accession>A0A3G8JSN1</accession>
<name>A0A3G8JSN1_9ACTN</name>
<sequence length="445" mass="47482">MNDSALPESAAPAWWLTPAVLILVPVAASIVSWISLIAWCSAGGCPAGSWLQLRGFLEPSPVTVAGVTLLLVWYALVVVLATVGWRLGTGTRPSAELVTRTRLPAFERRYFLLILAVATIGVGYSYYRIAGTTSIIESLVTQTGNSFTEALPASAGIPTLRYATILAAPLGVHLWRTKVIRAPLMTVAVVLLLLNSMVASRLSLLMAVVVYLVIWSAARRGANGGARKPLRPWMVIAGVVVLFALLTTLNYVRNGNYYRDAGVSNPVAMNVYQMGAYLAVPAQVSLGVSDAVMRGSFEKPGTAGGSVSAALPSFLVPEDETRGKEAVDAGLYDFTVSSAPNFTTNSEFADTYADFGAWGWFYTLLLFPLAGYISGRFSTYGPVIAGTTGVIAYCFAEVWRIQLLTQGIVVFLVLLTAVGMAVAGAGLRTRPELDDEHLNERSGVT</sequence>
<proteinExistence type="predicted"/>
<keyword evidence="1" id="KW-0472">Membrane</keyword>
<reference evidence="2 3" key="1">
    <citation type="submission" date="2018-11" db="EMBL/GenBank/DDBJ databases">
        <title>Gordonia insulae sp. nov., isolated from an island soil.</title>
        <authorList>
            <person name="Kim Y.S."/>
            <person name="Kim S.B."/>
        </authorList>
    </citation>
    <scope>NUCLEOTIDE SEQUENCE [LARGE SCALE GENOMIC DNA]</scope>
    <source>
        <strain evidence="2 3">MMS17-SY073</strain>
    </source>
</reference>
<feature type="transmembrane region" description="Helical" evidence="1">
    <location>
        <begin position="379"/>
        <end position="396"/>
    </location>
</feature>